<keyword evidence="2" id="KW-0675">Receptor</keyword>
<accession>A0AC58IB41</accession>
<keyword evidence="1" id="KW-1185">Reference proteome</keyword>
<proteinExistence type="predicted"/>
<sequence>MNDGEWELLGVPSRYWTLNLEDRDYAQIQFNVLIRRRPLLYVVGLLIPSIFLMVVDVISFYLPPNSGTRITFKTSILLGYTVIRVNLMDEIPATAIKTPLIGVFFAVCMALLLLSLAMSIFVVKLLHYSEKEVKEMSMSACLLDKYGSMDQSLESTFTSMKTLDEVDQSGGYEFDLSPEPDLFSLTEVSSSESPLEKILQEVMSLRLYLQEEDTEATSQSYWVQLCLKVDKLLFCIYLLLVFIYVMTLLLLWHSWSSA</sequence>
<protein>
    <submittedName>
        <fullName evidence="2">5-hydroxytryptamine receptor 3B isoform X3</fullName>
    </submittedName>
</protein>
<evidence type="ECO:0000313" key="1">
    <source>
        <dbReference type="Proteomes" id="UP000000437"/>
    </source>
</evidence>
<reference evidence="2" key="1">
    <citation type="submission" date="2025-08" db="UniProtKB">
        <authorList>
            <consortium name="RefSeq"/>
        </authorList>
    </citation>
    <scope>IDENTIFICATION</scope>
    <source>
        <strain evidence="2">Tuebingen</strain>
        <tissue evidence="2">Fibroblasts and whole tissue</tissue>
    </source>
</reference>
<organism evidence="1 2">
    <name type="scientific">Danio rerio</name>
    <name type="common">Zebrafish</name>
    <name type="synonym">Brachydanio rerio</name>
    <dbReference type="NCBI Taxonomy" id="7955"/>
    <lineage>
        <taxon>Eukaryota</taxon>
        <taxon>Metazoa</taxon>
        <taxon>Chordata</taxon>
        <taxon>Craniata</taxon>
        <taxon>Vertebrata</taxon>
        <taxon>Euteleostomi</taxon>
        <taxon>Actinopterygii</taxon>
        <taxon>Neopterygii</taxon>
        <taxon>Teleostei</taxon>
        <taxon>Ostariophysi</taxon>
        <taxon>Cypriniformes</taxon>
        <taxon>Danionidae</taxon>
        <taxon>Danioninae</taxon>
        <taxon>Danio</taxon>
    </lineage>
</organism>
<gene>
    <name evidence="2" type="primary">htr3b</name>
</gene>
<name>A0AC58IB41_DANRE</name>
<evidence type="ECO:0000313" key="2">
    <source>
        <dbReference type="RefSeq" id="XP_073791442.1"/>
    </source>
</evidence>
<dbReference type="RefSeq" id="XP_073791442.1">
    <property type="nucleotide sequence ID" value="XM_073935341.1"/>
</dbReference>
<dbReference type="Proteomes" id="UP000000437">
    <property type="component" value="Chromosome 21"/>
</dbReference>